<keyword evidence="6" id="KW-0460">Magnesium</keyword>
<dbReference type="NCBIfam" id="TIGR01499">
    <property type="entry name" value="folC"/>
    <property type="match status" value="1"/>
</dbReference>
<dbReference type="EMBL" id="SMFV01000004">
    <property type="protein sequence ID" value="TCK03945.1"/>
    <property type="molecule type" value="Genomic_DNA"/>
</dbReference>
<dbReference type="GO" id="GO:0008841">
    <property type="term" value="F:dihydrofolate synthase activity"/>
    <property type="evidence" value="ECO:0007669"/>
    <property type="project" value="TreeGrafter"/>
</dbReference>
<dbReference type="InterPro" id="IPR001645">
    <property type="entry name" value="Folylpolyglutamate_synth"/>
</dbReference>
<name>A0A4R1GBS0_9BACT</name>
<dbReference type="GO" id="GO:0005737">
    <property type="term" value="C:cytoplasm"/>
    <property type="evidence" value="ECO:0007669"/>
    <property type="project" value="TreeGrafter"/>
</dbReference>
<evidence type="ECO:0000256" key="3">
    <source>
        <dbReference type="ARBA" id="ARBA00022723"/>
    </source>
</evidence>
<organism evidence="8 9">
    <name type="scientific">Phorcysia thermohydrogeniphila</name>
    <dbReference type="NCBI Taxonomy" id="936138"/>
    <lineage>
        <taxon>Bacteria</taxon>
        <taxon>Pseudomonadati</taxon>
        <taxon>Aquificota</taxon>
        <taxon>Aquificia</taxon>
        <taxon>Desulfurobacteriales</taxon>
        <taxon>Desulfurobacteriaceae</taxon>
        <taxon>Phorcysia</taxon>
    </lineage>
</organism>
<evidence type="ECO:0000313" key="8">
    <source>
        <dbReference type="EMBL" id="TCK03945.1"/>
    </source>
</evidence>
<keyword evidence="9" id="KW-1185">Reference proteome</keyword>
<dbReference type="InterPro" id="IPR036565">
    <property type="entry name" value="Mur-like_cat_sf"/>
</dbReference>
<proteinExistence type="inferred from homology"/>
<dbReference type="PANTHER" id="PTHR11136:SF0">
    <property type="entry name" value="DIHYDROFOLATE SYNTHETASE-RELATED"/>
    <property type="match status" value="1"/>
</dbReference>
<dbReference type="PANTHER" id="PTHR11136">
    <property type="entry name" value="FOLYLPOLYGLUTAMATE SYNTHASE-RELATED"/>
    <property type="match status" value="1"/>
</dbReference>
<dbReference type="GO" id="GO:0004326">
    <property type="term" value="F:tetrahydrofolylpolyglutamate synthase activity"/>
    <property type="evidence" value="ECO:0007669"/>
    <property type="project" value="InterPro"/>
</dbReference>
<dbReference type="RefSeq" id="WP_132526922.1">
    <property type="nucleotide sequence ID" value="NZ_SMFV01000004.1"/>
</dbReference>
<dbReference type="Gene3D" id="3.40.1190.10">
    <property type="entry name" value="Mur-like, catalytic domain"/>
    <property type="match status" value="1"/>
</dbReference>
<feature type="domain" description="Rhodanese" evidence="7">
    <location>
        <begin position="165"/>
        <end position="193"/>
    </location>
</feature>
<evidence type="ECO:0000313" key="9">
    <source>
        <dbReference type="Proteomes" id="UP000295777"/>
    </source>
</evidence>
<evidence type="ECO:0000256" key="2">
    <source>
        <dbReference type="ARBA" id="ARBA00022598"/>
    </source>
</evidence>
<evidence type="ECO:0000256" key="4">
    <source>
        <dbReference type="ARBA" id="ARBA00022741"/>
    </source>
</evidence>
<dbReference type="InterPro" id="IPR001763">
    <property type="entry name" value="Rhodanese-like_dom"/>
</dbReference>
<keyword evidence="2" id="KW-0436">Ligase</keyword>
<keyword evidence="3" id="KW-0479">Metal-binding</keyword>
<dbReference type="Proteomes" id="UP000295777">
    <property type="component" value="Unassembled WGS sequence"/>
</dbReference>
<keyword evidence="5" id="KW-0067">ATP-binding</keyword>
<accession>A0A4R1GBS0</accession>
<protein>
    <submittedName>
        <fullName evidence="8">Dihydrofolate synthase/folylpolyglutamate synthase</fullName>
    </submittedName>
</protein>
<evidence type="ECO:0000259" key="7">
    <source>
        <dbReference type="PROSITE" id="PS50206"/>
    </source>
</evidence>
<dbReference type="Gene3D" id="3.90.190.20">
    <property type="entry name" value="Mur ligase, C-terminal domain"/>
    <property type="match status" value="1"/>
</dbReference>
<dbReference type="PROSITE" id="PS50206">
    <property type="entry name" value="RHODANESE_3"/>
    <property type="match status" value="1"/>
</dbReference>
<dbReference type="PIRSF" id="PIRSF001563">
    <property type="entry name" value="Folylpolyglu_synth"/>
    <property type="match status" value="1"/>
</dbReference>
<evidence type="ECO:0000256" key="6">
    <source>
        <dbReference type="ARBA" id="ARBA00022842"/>
    </source>
</evidence>
<comment type="similarity">
    <text evidence="1">Belongs to the folylpolyglutamate synthase family.</text>
</comment>
<dbReference type="SUPFAM" id="SSF53623">
    <property type="entry name" value="MurD-like peptide ligases, catalytic domain"/>
    <property type="match status" value="1"/>
</dbReference>
<evidence type="ECO:0000256" key="1">
    <source>
        <dbReference type="ARBA" id="ARBA00008276"/>
    </source>
</evidence>
<dbReference type="OrthoDB" id="9809356at2"/>
<dbReference type="InterPro" id="IPR013221">
    <property type="entry name" value="Mur_ligase_cen"/>
</dbReference>
<dbReference type="GO" id="GO:0046872">
    <property type="term" value="F:metal ion binding"/>
    <property type="evidence" value="ECO:0007669"/>
    <property type="project" value="UniProtKB-KW"/>
</dbReference>
<dbReference type="GO" id="GO:0005524">
    <property type="term" value="F:ATP binding"/>
    <property type="evidence" value="ECO:0007669"/>
    <property type="project" value="UniProtKB-KW"/>
</dbReference>
<comment type="caution">
    <text evidence="8">The sequence shown here is derived from an EMBL/GenBank/DDBJ whole genome shotgun (WGS) entry which is preliminary data.</text>
</comment>
<gene>
    <name evidence="8" type="ORF">CLV27_1262</name>
</gene>
<sequence length="401" mass="44991">MTLFEEFYKSKEFNWKPGLERIEKAVKESNFKIFPSIIVAGTNGKGSTSHMIAEILRQNGLKVGLFTSPHLLRFNERIKVDMKEVDTETLDSSFKEIIPLVEEYQLTYFEASFLLSLKVFHDAKVDAAVFEVGLGGRLDATNALFHELAVITRVGLDHTDYLGNTLAEIAREKVAVIKGGIPAVISDNPPVVRELAEERTKELFAYGIDFKAEEIKVSPSGTQFLYNGKVIRTSLIGKHQAVNCATALTATKLFIERNFKKEFLLPETVNVRLPGRLEVIRNSPLIIFDVAHNVNALTELFKTLNTLGIRADVVFSSLKDKNVEENLRVVADYLRTSGGELYLIEIKNERGTPLRELLTASQKLGIKAKVLEKIYPEDFKKDTVITGSFYIAELIDGYRGV</sequence>
<keyword evidence="4" id="KW-0547">Nucleotide-binding</keyword>
<dbReference type="Pfam" id="PF08245">
    <property type="entry name" value="Mur_ligase_M"/>
    <property type="match status" value="1"/>
</dbReference>
<reference evidence="8 9" key="1">
    <citation type="submission" date="2019-03" db="EMBL/GenBank/DDBJ databases">
        <title>Genomic Encyclopedia of Archaeal and Bacterial Type Strains, Phase II (KMG-II): from individual species to whole genera.</title>
        <authorList>
            <person name="Goeker M."/>
        </authorList>
    </citation>
    <scope>NUCLEOTIDE SEQUENCE [LARGE SCALE GENOMIC DNA]</scope>
    <source>
        <strain evidence="8 9">DSM 24425</strain>
    </source>
</reference>
<dbReference type="InterPro" id="IPR036615">
    <property type="entry name" value="Mur_ligase_C_dom_sf"/>
</dbReference>
<dbReference type="SUPFAM" id="SSF53244">
    <property type="entry name" value="MurD-like peptide ligases, peptide-binding domain"/>
    <property type="match status" value="1"/>
</dbReference>
<evidence type="ECO:0000256" key="5">
    <source>
        <dbReference type="ARBA" id="ARBA00022840"/>
    </source>
</evidence>
<dbReference type="AlphaFoldDB" id="A0A4R1GBS0"/>